<reference evidence="1 2" key="1">
    <citation type="submission" date="2024-09" db="EMBL/GenBank/DDBJ databases">
        <authorList>
            <person name="Sun Q."/>
            <person name="Mori K."/>
        </authorList>
    </citation>
    <scope>NUCLEOTIDE SEQUENCE [LARGE SCALE GENOMIC DNA]</scope>
    <source>
        <strain evidence="1 2">JCM 3307</strain>
    </source>
</reference>
<keyword evidence="2" id="KW-1185">Reference proteome</keyword>
<gene>
    <name evidence="1" type="ORF">ACFFTR_19580</name>
</gene>
<dbReference type="RefSeq" id="WP_223103360.1">
    <property type="nucleotide sequence ID" value="NZ_CP061913.1"/>
</dbReference>
<name>A0ABV5M8V7_9ACTN</name>
<dbReference type="EMBL" id="JBHMCA010000042">
    <property type="protein sequence ID" value="MFB9445282.1"/>
    <property type="molecule type" value="Genomic_DNA"/>
</dbReference>
<comment type="caution">
    <text evidence="1">The sequence shown here is derived from an EMBL/GenBank/DDBJ whole genome shotgun (WGS) entry which is preliminary data.</text>
</comment>
<accession>A0ABV5M8V7</accession>
<proteinExistence type="predicted"/>
<evidence type="ECO:0000313" key="2">
    <source>
        <dbReference type="Proteomes" id="UP001589608"/>
    </source>
</evidence>
<dbReference type="Gene3D" id="2.130.10.10">
    <property type="entry name" value="YVTN repeat-like/Quinoprotein amine dehydrogenase"/>
    <property type="match status" value="1"/>
</dbReference>
<dbReference type="Pfam" id="PF00400">
    <property type="entry name" value="WD40"/>
    <property type="match status" value="1"/>
</dbReference>
<sequence length="319" mass="33092">MKITSLGVGEVGGRPLALYGDDQGRIGHWDPAEDAPGEARVEAHAEWVRAVRVIDVDGRVLAVTAGGETVRVWDLATLEAVAPPYPTRFWTQALGVGLWKDMPLAIWRSSNNRVTAVDLRTFEPVMKDSADWALAVGFFGVGGEIYAVLEDHPYLQEFDDYDMEETALQVWDFAEGRQIGGGLLGGGFGGTVMRTPLALLEGPGGAVLASGAGPDGSLRLWRLPEGTAVGEARPGSEEIACVAAGTAGGRGYVVTGDTAGAVRLWTVPDGPAPGEADSAAEGVLLHPAGGAGATAVAVAAVDGRPRVLAAFRDGRAEAV</sequence>
<dbReference type="SUPFAM" id="SSF50998">
    <property type="entry name" value="Quinoprotein alcohol dehydrogenase-like"/>
    <property type="match status" value="1"/>
</dbReference>
<dbReference type="InterPro" id="IPR001680">
    <property type="entry name" value="WD40_rpt"/>
</dbReference>
<dbReference type="InterPro" id="IPR015943">
    <property type="entry name" value="WD40/YVTN_repeat-like_dom_sf"/>
</dbReference>
<protein>
    <submittedName>
        <fullName evidence="1">WD40 repeat domain-containing protein</fullName>
    </submittedName>
</protein>
<organism evidence="1 2">
    <name type="scientific">Dactylosporangium vinaceum</name>
    <dbReference type="NCBI Taxonomy" id="53362"/>
    <lineage>
        <taxon>Bacteria</taxon>
        <taxon>Bacillati</taxon>
        <taxon>Actinomycetota</taxon>
        <taxon>Actinomycetes</taxon>
        <taxon>Micromonosporales</taxon>
        <taxon>Micromonosporaceae</taxon>
        <taxon>Dactylosporangium</taxon>
    </lineage>
</organism>
<dbReference type="InterPro" id="IPR011047">
    <property type="entry name" value="Quinoprotein_ADH-like_sf"/>
</dbReference>
<dbReference type="Proteomes" id="UP001589608">
    <property type="component" value="Unassembled WGS sequence"/>
</dbReference>
<evidence type="ECO:0000313" key="1">
    <source>
        <dbReference type="EMBL" id="MFB9445282.1"/>
    </source>
</evidence>